<dbReference type="Pfam" id="PF22599">
    <property type="entry name" value="SecDF_P1_head"/>
    <property type="match status" value="1"/>
</dbReference>
<evidence type="ECO:0000313" key="15">
    <source>
        <dbReference type="Proteomes" id="UP000504882"/>
    </source>
</evidence>
<dbReference type="PANTHER" id="PTHR30081">
    <property type="entry name" value="PROTEIN-EXPORT MEMBRANE PROTEIN SEC"/>
    <property type="match status" value="1"/>
</dbReference>
<evidence type="ECO:0000256" key="1">
    <source>
        <dbReference type="ARBA" id="ARBA00004651"/>
    </source>
</evidence>
<dbReference type="Pfam" id="PF02355">
    <property type="entry name" value="SecD_SecF_C"/>
    <property type="match status" value="1"/>
</dbReference>
<feature type="compositionally biased region" description="Basic and acidic residues" evidence="10">
    <location>
        <begin position="634"/>
        <end position="647"/>
    </location>
</feature>
<feature type="compositionally biased region" description="Low complexity" evidence="10">
    <location>
        <begin position="184"/>
        <end position="206"/>
    </location>
</feature>
<comment type="caution">
    <text evidence="14">The sequence shown here is derived from an EMBL/GenBank/DDBJ whole genome shotgun (WGS) entry which is preliminary data.</text>
</comment>
<feature type="domain" description="SecDF P1 head subdomain" evidence="13">
    <location>
        <begin position="301"/>
        <end position="420"/>
    </location>
</feature>
<feature type="transmembrane region" description="Helical" evidence="9">
    <location>
        <begin position="545"/>
        <end position="563"/>
    </location>
</feature>
<accession>A0ABY2E1Y9</accession>
<comment type="similarity">
    <text evidence="9">Belongs to the SecD/SecF family. SecD subfamily.</text>
</comment>
<sequence length="684" mass="71849">MASPKKSPVRPLRTLTFLAVLIAIVFGTVAAGTKWSDATWTPSLALDLEGGTQLILTPKTEDGDPITSDQVNEAIRIIRQRVDASGVAEAEITSQGGQNIVVALPGSPSEETLDLVRRSAQMRFRPVLVEAGPGQIDPAQLAAAQEQATDPSAVDPGAVDPGTVDPTDTATDPATDPATEETTEPAADGVVRGTVGTTGTEVTTPPSEEPTEEPAEEPTATSYTQEEIEAAAMTASDTNGDGVLSDEPTAEPTSASDQAWITEQLTYDFYMLDCTDPANLVGGGGDDPDAPLVACADDGTAKYILGPMEIAGTEISSASSGLQVTESGTVTNDYVVNIEFTSEGGEKFATVTERLASPEQQANGTNRFAMVLDGLVISAPSVTEKIPSGEAQISGSSANPFTRDQATALANQLNFGALPITFEVQSEEQISATLGTEQLERGLLAGLIGLILVVIYSLIQYRGLAVVTVASLVVAGSLVYGVIAMLSWVQGYRLSLPGVAGLIVAIGITADSFIVYFERIRDEVREGRRLDAAVEEGWKRARRTILASDAVNLLAAIVLYFLAVGGVRGFAFTLGLTTIIDLIVVMLFTHPMVQLLTRTKFFGEGHRLSGLDPEHLGATVSAYKGRGRFRSAEERMSIAERRRRDAEVAAESAASPEPAEDSPDDPGGSADESVTSATAKDGEK</sequence>
<evidence type="ECO:0000256" key="9">
    <source>
        <dbReference type="HAMAP-Rule" id="MF_01463"/>
    </source>
</evidence>
<evidence type="ECO:0000256" key="2">
    <source>
        <dbReference type="ARBA" id="ARBA00022448"/>
    </source>
</evidence>
<feature type="compositionally biased region" description="Low complexity" evidence="10">
    <location>
        <begin position="158"/>
        <end position="177"/>
    </location>
</feature>
<dbReference type="Pfam" id="PF21760">
    <property type="entry name" value="SecD_1st"/>
    <property type="match status" value="1"/>
</dbReference>
<feature type="domain" description="Protein export membrane protein SecD/SecF C-terminal" evidence="11">
    <location>
        <begin position="421"/>
        <end position="596"/>
    </location>
</feature>
<comment type="function">
    <text evidence="9">Part of the Sec protein translocase complex. Interacts with the SecYEG preprotein conducting channel. SecDF uses the proton motive force (PMF) to complete protein translocation after the ATP-dependent function of SecA.</text>
</comment>
<dbReference type="InterPro" id="IPR048631">
    <property type="entry name" value="SecD_1st"/>
</dbReference>
<evidence type="ECO:0000256" key="8">
    <source>
        <dbReference type="ARBA" id="ARBA00023136"/>
    </source>
</evidence>
<keyword evidence="5 9" id="KW-0653">Protein transport</keyword>
<reference evidence="14 15" key="1">
    <citation type="submission" date="2019-03" db="EMBL/GenBank/DDBJ databases">
        <title>Genomic features of bacteria from cold environments.</title>
        <authorList>
            <person name="Shen L."/>
        </authorList>
    </citation>
    <scope>NUCLEOTIDE SEQUENCE [LARGE SCALE GENOMIC DNA]</scope>
    <source>
        <strain evidence="15">T3246-1</strain>
    </source>
</reference>
<dbReference type="Gene3D" id="3.30.70.3220">
    <property type="match status" value="1"/>
</dbReference>
<feature type="region of interest" description="Disordered" evidence="10">
    <location>
        <begin position="141"/>
        <end position="222"/>
    </location>
</feature>
<feature type="domain" description="Protein translocase subunit SecDF P1" evidence="12">
    <location>
        <begin position="71"/>
        <end position="127"/>
    </location>
</feature>
<evidence type="ECO:0000313" key="14">
    <source>
        <dbReference type="EMBL" id="TDE92463.1"/>
    </source>
</evidence>
<feature type="region of interest" description="Disordered" evidence="10">
    <location>
        <begin position="634"/>
        <end position="684"/>
    </location>
</feature>
<protein>
    <recommendedName>
        <fullName evidence="9">Protein translocase subunit SecD</fullName>
    </recommendedName>
</protein>
<evidence type="ECO:0000256" key="10">
    <source>
        <dbReference type="SAM" id="MobiDB-lite"/>
    </source>
</evidence>
<evidence type="ECO:0000259" key="13">
    <source>
        <dbReference type="Pfam" id="PF22599"/>
    </source>
</evidence>
<keyword evidence="2 9" id="KW-0813">Transport</keyword>
<dbReference type="InterPro" id="IPR055344">
    <property type="entry name" value="SecD_SecF_C_bact"/>
</dbReference>
<dbReference type="NCBIfam" id="TIGR00916">
    <property type="entry name" value="2A0604s01"/>
    <property type="match status" value="1"/>
</dbReference>
<comment type="subunit">
    <text evidence="9">Forms a complex with SecF. Part of the essential Sec protein translocation apparatus which comprises SecA, SecYEG and auxiliary proteins SecDF. Other proteins may also be involved.</text>
</comment>
<dbReference type="InterPro" id="IPR005791">
    <property type="entry name" value="SecD"/>
</dbReference>
<feature type="transmembrane region" description="Helical" evidence="9">
    <location>
        <begin position="466"/>
        <end position="488"/>
    </location>
</feature>
<name>A0ABY2E1Y9_9MICO</name>
<evidence type="ECO:0000256" key="4">
    <source>
        <dbReference type="ARBA" id="ARBA00022692"/>
    </source>
</evidence>
<keyword evidence="4 9" id="KW-0812">Transmembrane</keyword>
<dbReference type="NCBIfam" id="TIGR01129">
    <property type="entry name" value="secD"/>
    <property type="match status" value="1"/>
</dbReference>
<gene>
    <name evidence="9 14" type="primary">secD</name>
    <name evidence="14" type="ORF">EXU48_12935</name>
</gene>
<dbReference type="Gene3D" id="1.20.1640.10">
    <property type="entry name" value="Multidrug efflux transporter AcrB transmembrane domain"/>
    <property type="match status" value="1"/>
</dbReference>
<feature type="transmembrane region" description="Helical" evidence="9">
    <location>
        <begin position="494"/>
        <end position="517"/>
    </location>
</feature>
<comment type="subcellular location">
    <subcellularLocation>
        <location evidence="1 9">Cell membrane</location>
        <topology evidence="1 9">Multi-pass membrane protein</topology>
    </subcellularLocation>
</comment>
<dbReference type="SUPFAM" id="SSF82866">
    <property type="entry name" value="Multidrug efflux transporter AcrB transmembrane domain"/>
    <property type="match status" value="1"/>
</dbReference>
<evidence type="ECO:0000256" key="6">
    <source>
        <dbReference type="ARBA" id="ARBA00022989"/>
    </source>
</evidence>
<dbReference type="InterPro" id="IPR048634">
    <property type="entry name" value="SecD_SecF_C"/>
</dbReference>
<keyword evidence="6 9" id="KW-1133">Transmembrane helix</keyword>
<evidence type="ECO:0000259" key="11">
    <source>
        <dbReference type="Pfam" id="PF02355"/>
    </source>
</evidence>
<dbReference type="Gene3D" id="3.30.1360.200">
    <property type="match status" value="1"/>
</dbReference>
<comment type="caution">
    <text evidence="9">Lacks conserved residue(s) required for the propagation of feature annotation.</text>
</comment>
<evidence type="ECO:0000256" key="5">
    <source>
        <dbReference type="ARBA" id="ARBA00022927"/>
    </source>
</evidence>
<feature type="transmembrane region" description="Helical" evidence="9">
    <location>
        <begin position="442"/>
        <end position="459"/>
    </location>
</feature>
<dbReference type="InterPro" id="IPR022813">
    <property type="entry name" value="SecD/SecF_arch_bac"/>
</dbReference>
<feature type="region of interest" description="Disordered" evidence="10">
    <location>
        <begin position="235"/>
        <end position="255"/>
    </location>
</feature>
<keyword evidence="8 9" id="KW-0472">Membrane</keyword>
<organism evidence="14 15">
    <name type="scientific">Occultella glacieicola</name>
    <dbReference type="NCBI Taxonomy" id="2518684"/>
    <lineage>
        <taxon>Bacteria</taxon>
        <taxon>Bacillati</taxon>
        <taxon>Actinomycetota</taxon>
        <taxon>Actinomycetes</taxon>
        <taxon>Micrococcales</taxon>
        <taxon>Ruaniaceae</taxon>
        <taxon>Occultella</taxon>
    </lineage>
</organism>
<dbReference type="RefSeq" id="WP_133108093.1">
    <property type="nucleotide sequence ID" value="NZ_SMNA01000006.1"/>
</dbReference>
<dbReference type="Proteomes" id="UP000504882">
    <property type="component" value="Unassembled WGS sequence"/>
</dbReference>
<keyword evidence="15" id="KW-1185">Reference proteome</keyword>
<feature type="transmembrane region" description="Helical" evidence="9">
    <location>
        <begin position="569"/>
        <end position="588"/>
    </location>
</feature>
<dbReference type="InterPro" id="IPR054384">
    <property type="entry name" value="SecDF_P1_head"/>
</dbReference>
<keyword evidence="3 9" id="KW-1003">Cell membrane</keyword>
<dbReference type="HAMAP" id="MF_01463_B">
    <property type="entry name" value="SecD_B"/>
    <property type="match status" value="1"/>
</dbReference>
<dbReference type="PANTHER" id="PTHR30081:SF1">
    <property type="entry name" value="PROTEIN TRANSLOCASE SUBUNIT SECD"/>
    <property type="match status" value="1"/>
</dbReference>
<evidence type="ECO:0000256" key="7">
    <source>
        <dbReference type="ARBA" id="ARBA00023010"/>
    </source>
</evidence>
<keyword evidence="7 9" id="KW-0811">Translocation</keyword>
<proteinExistence type="inferred from homology"/>
<dbReference type="EMBL" id="SMNA01000006">
    <property type="protein sequence ID" value="TDE92463.1"/>
    <property type="molecule type" value="Genomic_DNA"/>
</dbReference>
<evidence type="ECO:0000259" key="12">
    <source>
        <dbReference type="Pfam" id="PF21760"/>
    </source>
</evidence>
<evidence type="ECO:0000256" key="3">
    <source>
        <dbReference type="ARBA" id="ARBA00022475"/>
    </source>
</evidence>